<name>A0AC34EZD8_9BILA</name>
<dbReference type="WBParaSite" id="ES5_v2.g1012.t1">
    <property type="protein sequence ID" value="ES5_v2.g1012.t1"/>
    <property type="gene ID" value="ES5_v2.g1012"/>
</dbReference>
<evidence type="ECO:0000313" key="1">
    <source>
        <dbReference type="Proteomes" id="UP000887579"/>
    </source>
</evidence>
<dbReference type="Proteomes" id="UP000887579">
    <property type="component" value="Unplaced"/>
</dbReference>
<organism evidence="1 2">
    <name type="scientific">Panagrolaimus sp. ES5</name>
    <dbReference type="NCBI Taxonomy" id="591445"/>
    <lineage>
        <taxon>Eukaryota</taxon>
        <taxon>Metazoa</taxon>
        <taxon>Ecdysozoa</taxon>
        <taxon>Nematoda</taxon>
        <taxon>Chromadorea</taxon>
        <taxon>Rhabditida</taxon>
        <taxon>Tylenchina</taxon>
        <taxon>Panagrolaimomorpha</taxon>
        <taxon>Panagrolaimoidea</taxon>
        <taxon>Panagrolaimidae</taxon>
        <taxon>Panagrolaimus</taxon>
    </lineage>
</organism>
<accession>A0AC34EZD8</accession>
<proteinExistence type="predicted"/>
<protein>
    <submittedName>
        <fullName evidence="2">Uncharacterized protein</fullName>
    </submittedName>
</protein>
<evidence type="ECO:0000313" key="2">
    <source>
        <dbReference type="WBParaSite" id="ES5_v2.g1012.t1"/>
    </source>
</evidence>
<reference evidence="2" key="1">
    <citation type="submission" date="2022-11" db="UniProtKB">
        <authorList>
            <consortium name="WormBaseParasite"/>
        </authorList>
    </citation>
    <scope>IDENTIFICATION</scope>
</reference>
<sequence>MSSTVTEKQPTRFLGEGIIGKCFKRYMFVDDCRLNQKIYIPIDAALPRSPDCTDLRNIFATNDQVVFTAIRQAQKQHECNYIACSVILKSDLQNVSGKMIEKCNQYAYCESSKLGKIFVPFSAKGEFGKPWHGKNADIGTQIAMKVLPQPEFQKCSYVAFAAIPFTSIKEEVNNMGSTRTDRQPEAISQQFGVIVLEPSENADGLIYAQTTGSISFTKNIVLNGSCSP</sequence>